<feature type="transmembrane region" description="Helical" evidence="1">
    <location>
        <begin position="97"/>
        <end position="114"/>
    </location>
</feature>
<organism evidence="3 4">
    <name type="scientific">candidate division TA06 bacterium DG_24</name>
    <dbReference type="NCBI Taxonomy" id="1703770"/>
    <lineage>
        <taxon>Bacteria</taxon>
        <taxon>Bacteria division TA06</taxon>
    </lineage>
</organism>
<feature type="transmembrane region" description="Helical" evidence="1">
    <location>
        <begin position="176"/>
        <end position="204"/>
    </location>
</feature>
<dbReference type="EMBL" id="LIZS01000050">
    <property type="protein sequence ID" value="KPJ52611.1"/>
    <property type="molecule type" value="Genomic_DNA"/>
</dbReference>
<proteinExistence type="predicted"/>
<dbReference type="Pfam" id="PF13490">
    <property type="entry name" value="zf-HC2"/>
    <property type="match status" value="1"/>
</dbReference>
<dbReference type="STRING" id="1703770.AMJ39_07450"/>
<dbReference type="InterPro" id="IPR027383">
    <property type="entry name" value="Znf_put"/>
</dbReference>
<evidence type="ECO:0000313" key="3">
    <source>
        <dbReference type="EMBL" id="KPJ52611.1"/>
    </source>
</evidence>
<comment type="caution">
    <text evidence="3">The sequence shown here is derived from an EMBL/GenBank/DDBJ whole genome shotgun (WGS) entry which is preliminary data.</text>
</comment>
<feature type="transmembrane region" description="Helical" evidence="1">
    <location>
        <begin position="135"/>
        <end position="156"/>
    </location>
</feature>
<dbReference type="AlphaFoldDB" id="A0A0S7WRD8"/>
<evidence type="ECO:0000313" key="4">
    <source>
        <dbReference type="Proteomes" id="UP000052008"/>
    </source>
</evidence>
<dbReference type="Proteomes" id="UP000052008">
    <property type="component" value="Unassembled WGS sequence"/>
</dbReference>
<keyword evidence="1" id="KW-0812">Transmembrane</keyword>
<reference evidence="3 4" key="1">
    <citation type="journal article" date="2015" name="Microbiome">
        <title>Genomic resolution of linkages in carbon, nitrogen, and sulfur cycling among widespread estuary sediment bacteria.</title>
        <authorList>
            <person name="Baker B.J."/>
            <person name="Lazar C.S."/>
            <person name="Teske A.P."/>
            <person name="Dick G.J."/>
        </authorList>
    </citation>
    <scope>NUCLEOTIDE SEQUENCE [LARGE SCALE GENOMIC DNA]</scope>
    <source>
        <strain evidence="3">DG_24</strain>
    </source>
</reference>
<evidence type="ECO:0000259" key="2">
    <source>
        <dbReference type="Pfam" id="PF13490"/>
    </source>
</evidence>
<feature type="domain" description="Putative zinc-finger" evidence="2">
    <location>
        <begin position="8"/>
        <end position="42"/>
    </location>
</feature>
<dbReference type="Gene3D" id="1.10.10.1320">
    <property type="entry name" value="Anti-sigma factor, zinc-finger domain"/>
    <property type="match status" value="1"/>
</dbReference>
<keyword evidence="1" id="KW-0472">Membrane</keyword>
<accession>A0A0S7WRD8</accession>
<name>A0A0S7WRD8_UNCT6</name>
<sequence length="225" mass="24537">MLDQSFSCNDIDDLMQSYADDELTSDVRTLFEEHVGSCSRCRAAVRVMEETITLIEQLQPVSPPPHFDDSILASLGFKHRRIPILTLLPSRATGWRLAWAALVLALISAPFWMASYALGGRVRGSALVLREVPKWLGGAVSALGAVPTGIVRWYHLLGFDNLSHYLIQGTHTVAKAMFLAVTSVSPLVPLVALIVALLSTLLLLRSLGTLTVHPRRIDNGTSIIG</sequence>
<dbReference type="InterPro" id="IPR041916">
    <property type="entry name" value="Anti_sigma_zinc_sf"/>
</dbReference>
<protein>
    <recommendedName>
        <fullName evidence="2">Putative zinc-finger domain-containing protein</fullName>
    </recommendedName>
</protein>
<gene>
    <name evidence="3" type="ORF">AMJ39_07450</name>
</gene>
<keyword evidence="1" id="KW-1133">Transmembrane helix</keyword>
<evidence type="ECO:0000256" key="1">
    <source>
        <dbReference type="SAM" id="Phobius"/>
    </source>
</evidence>